<evidence type="ECO:0000313" key="3">
    <source>
        <dbReference type="EMBL" id="SDY30092.1"/>
    </source>
</evidence>
<evidence type="ECO:0000313" key="4">
    <source>
        <dbReference type="Proteomes" id="UP000199515"/>
    </source>
</evidence>
<evidence type="ECO:0000256" key="1">
    <source>
        <dbReference type="ARBA" id="ARBA00023002"/>
    </source>
</evidence>
<dbReference type="InterPro" id="IPR052019">
    <property type="entry name" value="F420H2_bilvrd_red/Heme_oxyg"/>
</dbReference>
<dbReference type="GO" id="GO:0070967">
    <property type="term" value="F:coenzyme F420 binding"/>
    <property type="evidence" value="ECO:0007669"/>
    <property type="project" value="TreeGrafter"/>
</dbReference>
<reference evidence="3 4" key="1">
    <citation type="submission" date="2016-10" db="EMBL/GenBank/DDBJ databases">
        <authorList>
            <person name="de Groot N.N."/>
        </authorList>
    </citation>
    <scope>NUCLEOTIDE SEQUENCE [LARGE SCALE GENOMIC DNA]</scope>
    <source>
        <strain evidence="3 4">CPCC 202699</strain>
    </source>
</reference>
<dbReference type="PANTHER" id="PTHR35176:SF6">
    <property type="entry name" value="HEME OXYGENASE HI_0854-RELATED"/>
    <property type="match status" value="1"/>
</dbReference>
<dbReference type="Proteomes" id="UP000199515">
    <property type="component" value="Unassembled WGS sequence"/>
</dbReference>
<name>A0A1H3IQW5_9PSEU</name>
<protein>
    <submittedName>
        <fullName evidence="3">Pyridoxamine 5'-phosphate oxidase</fullName>
    </submittedName>
</protein>
<dbReference type="RefSeq" id="WP_091292157.1">
    <property type="nucleotide sequence ID" value="NZ_FNON01000005.1"/>
</dbReference>
<dbReference type="AlphaFoldDB" id="A0A1H3IQW5"/>
<dbReference type="GO" id="GO:0016627">
    <property type="term" value="F:oxidoreductase activity, acting on the CH-CH group of donors"/>
    <property type="evidence" value="ECO:0007669"/>
    <property type="project" value="TreeGrafter"/>
</dbReference>
<gene>
    <name evidence="3" type="ORF">SAMN05421504_10586</name>
</gene>
<dbReference type="Gene3D" id="2.30.110.10">
    <property type="entry name" value="Electron Transport, Fmn-binding Protein, Chain A"/>
    <property type="match status" value="1"/>
</dbReference>
<proteinExistence type="predicted"/>
<feature type="domain" description="Pyridoxamine 5'-phosphate oxidase N-terminal" evidence="2">
    <location>
        <begin position="16"/>
        <end position="122"/>
    </location>
</feature>
<dbReference type="Pfam" id="PF01243">
    <property type="entry name" value="PNPOx_N"/>
    <property type="match status" value="1"/>
</dbReference>
<dbReference type="EMBL" id="FNON01000005">
    <property type="protein sequence ID" value="SDY30092.1"/>
    <property type="molecule type" value="Genomic_DNA"/>
</dbReference>
<dbReference type="GO" id="GO:0005829">
    <property type="term" value="C:cytosol"/>
    <property type="evidence" value="ECO:0007669"/>
    <property type="project" value="TreeGrafter"/>
</dbReference>
<keyword evidence="4" id="KW-1185">Reference proteome</keyword>
<dbReference type="InterPro" id="IPR012349">
    <property type="entry name" value="Split_barrel_FMN-bd"/>
</dbReference>
<accession>A0A1H3IQW5</accession>
<dbReference type="PANTHER" id="PTHR35176">
    <property type="entry name" value="HEME OXYGENASE HI_0854-RELATED"/>
    <property type="match status" value="1"/>
</dbReference>
<dbReference type="SUPFAM" id="SSF50475">
    <property type="entry name" value="FMN-binding split barrel"/>
    <property type="match status" value="1"/>
</dbReference>
<keyword evidence="1" id="KW-0560">Oxidoreductase</keyword>
<dbReference type="STRING" id="589385.SAMN05421504_10586"/>
<sequence length="161" mass="17822">MATWQRFTAEAPELAEKVLARFLADKSHVLATLRADGSPRVSGTEVDFHGPDIFVGSMLDAVKARDLRRDGRFAIHAYPGVEDGGDAKIAGVAVEITDWEELKSVVGEDAEPSHLFRLDLTEAVLTWVDTDTLWVERWTPGRPRVRFARPGNGPVIRTELS</sequence>
<organism evidence="3 4">
    <name type="scientific">Amycolatopsis xylanica</name>
    <dbReference type="NCBI Taxonomy" id="589385"/>
    <lineage>
        <taxon>Bacteria</taxon>
        <taxon>Bacillati</taxon>
        <taxon>Actinomycetota</taxon>
        <taxon>Actinomycetes</taxon>
        <taxon>Pseudonocardiales</taxon>
        <taxon>Pseudonocardiaceae</taxon>
        <taxon>Amycolatopsis</taxon>
    </lineage>
</organism>
<evidence type="ECO:0000259" key="2">
    <source>
        <dbReference type="Pfam" id="PF01243"/>
    </source>
</evidence>
<dbReference type="InterPro" id="IPR011576">
    <property type="entry name" value="Pyridox_Oxase_N"/>
</dbReference>
<dbReference type="OrthoDB" id="5115613at2"/>